<evidence type="ECO:0000313" key="5">
    <source>
        <dbReference type="EMBL" id="MBM3114431.1"/>
    </source>
</evidence>
<dbReference type="InterPro" id="IPR036388">
    <property type="entry name" value="WH-like_DNA-bd_sf"/>
</dbReference>
<proteinExistence type="predicted"/>
<sequence>MSIELTPKLVLEAALLVAQEPLAMPALRQLFADELGSKEIASLLAELENDWAGRGVELVQLASGWRFRSRAVLQPYLDRLSLERAPRYSRAVMETLAIIAYRQPVTRGDIEEVRGVAVSSAIIQSLKERGWIDVVGHKDVPGRPELLATNKRFLDDLGLQALSELPPLSELSALVEPEAAGTDGV</sequence>
<dbReference type="RefSeq" id="WP_203536124.1">
    <property type="nucleotide sequence ID" value="NZ_JAESND010000001.1"/>
</dbReference>
<keyword evidence="1" id="KW-0963">Cytoplasm</keyword>
<dbReference type="InterPro" id="IPR005234">
    <property type="entry name" value="ScpB_csome_segregation"/>
</dbReference>
<evidence type="ECO:0000256" key="2">
    <source>
        <dbReference type="ARBA" id="ARBA00022618"/>
    </source>
</evidence>
<organism evidence="5 6">
    <name type="scientific">Jeongeupia naejangsanensis</name>
    <dbReference type="NCBI Taxonomy" id="613195"/>
    <lineage>
        <taxon>Bacteria</taxon>
        <taxon>Pseudomonadati</taxon>
        <taxon>Pseudomonadota</taxon>
        <taxon>Betaproteobacteria</taxon>
        <taxon>Neisseriales</taxon>
        <taxon>Chitinibacteraceae</taxon>
        <taxon>Jeongeupia</taxon>
    </lineage>
</organism>
<gene>
    <name evidence="5" type="primary">scpB</name>
    <name evidence="5" type="ORF">JMJ54_01200</name>
</gene>
<protein>
    <submittedName>
        <fullName evidence="5">SMC-Scp complex subunit ScpB</fullName>
    </submittedName>
</protein>
<keyword evidence="4" id="KW-0131">Cell cycle</keyword>
<keyword evidence="3" id="KW-0159">Chromosome partition</keyword>
<dbReference type="Gene3D" id="1.10.10.10">
    <property type="entry name" value="Winged helix-like DNA-binding domain superfamily/Winged helix DNA-binding domain"/>
    <property type="match status" value="2"/>
</dbReference>
<dbReference type="InterPro" id="IPR036390">
    <property type="entry name" value="WH_DNA-bd_sf"/>
</dbReference>
<evidence type="ECO:0000256" key="1">
    <source>
        <dbReference type="ARBA" id="ARBA00022490"/>
    </source>
</evidence>
<evidence type="ECO:0000313" key="6">
    <source>
        <dbReference type="Proteomes" id="UP000809431"/>
    </source>
</evidence>
<evidence type="ECO:0000256" key="3">
    <source>
        <dbReference type="ARBA" id="ARBA00022829"/>
    </source>
</evidence>
<dbReference type="Proteomes" id="UP000809431">
    <property type="component" value="Unassembled WGS sequence"/>
</dbReference>
<comment type="caution">
    <text evidence="5">The sequence shown here is derived from an EMBL/GenBank/DDBJ whole genome shotgun (WGS) entry which is preliminary data.</text>
</comment>
<dbReference type="Pfam" id="PF04079">
    <property type="entry name" value="SMC_ScpB"/>
    <property type="match status" value="1"/>
</dbReference>
<accession>A0ABS2BFP5</accession>
<dbReference type="PIRSF" id="PIRSF019345">
    <property type="entry name" value="ScpB"/>
    <property type="match status" value="1"/>
</dbReference>
<evidence type="ECO:0000256" key="4">
    <source>
        <dbReference type="ARBA" id="ARBA00023306"/>
    </source>
</evidence>
<name>A0ABS2BFP5_9NEIS</name>
<keyword evidence="2" id="KW-0132">Cell division</keyword>
<dbReference type="EMBL" id="JAESND010000001">
    <property type="protein sequence ID" value="MBM3114431.1"/>
    <property type="molecule type" value="Genomic_DNA"/>
</dbReference>
<keyword evidence="6" id="KW-1185">Reference proteome</keyword>
<dbReference type="SUPFAM" id="SSF46785">
    <property type="entry name" value="Winged helix' DNA-binding domain"/>
    <property type="match status" value="2"/>
</dbReference>
<reference evidence="5 6" key="1">
    <citation type="submission" date="2021-01" db="EMBL/GenBank/DDBJ databases">
        <title>Draft Genome Sequence and Polyhydroxyalkanoate Biosynthetic Potential of Jeongeupia naejangsanensis Type Strain DSM 24253.</title>
        <authorList>
            <person name="Turrini P."/>
            <person name="Artuso I."/>
            <person name="Lugli G.A."/>
            <person name="Frangipani E."/>
            <person name="Ventura M."/>
            <person name="Visca P."/>
        </authorList>
    </citation>
    <scope>NUCLEOTIDE SEQUENCE [LARGE SCALE GENOMIC DNA]</scope>
    <source>
        <strain evidence="5 6">DSM 24253</strain>
    </source>
</reference>
<dbReference type="PANTHER" id="PTHR34298">
    <property type="entry name" value="SEGREGATION AND CONDENSATION PROTEIN B"/>
    <property type="match status" value="1"/>
</dbReference>
<dbReference type="PANTHER" id="PTHR34298:SF2">
    <property type="entry name" value="SEGREGATION AND CONDENSATION PROTEIN B"/>
    <property type="match status" value="1"/>
</dbReference>
<dbReference type="NCBIfam" id="TIGR00281">
    <property type="entry name" value="SMC-Scp complex subunit ScpB"/>
    <property type="match status" value="1"/>
</dbReference>